<comment type="caution">
    <text evidence="1">The sequence shown here is derived from an EMBL/GenBank/DDBJ whole genome shotgun (WGS) entry which is preliminary data.</text>
</comment>
<evidence type="ECO:0000313" key="1">
    <source>
        <dbReference type="EMBL" id="KGT91261.1"/>
    </source>
</evidence>
<dbReference type="Proteomes" id="UP000030351">
    <property type="component" value="Unassembled WGS sequence"/>
</dbReference>
<accession>A0A0A3Z0V1</accession>
<dbReference type="AlphaFoldDB" id="A0A0A3Z0V1"/>
<proteinExistence type="predicted"/>
<sequence length="71" mass="7811">MMFLRIKSSGSIQHLPQVDYLPLIPVSYRVLAAVRELTRFADGAGNVIGVISTSKAGDTIQADFRRSTFRA</sequence>
<keyword evidence="2" id="KW-1185">Reference proteome</keyword>
<gene>
    <name evidence="1" type="ORF">NG99_16985</name>
</gene>
<evidence type="ECO:0000313" key="2">
    <source>
        <dbReference type="Proteomes" id="UP000030351"/>
    </source>
</evidence>
<organism evidence="1 2">
    <name type="scientific">Erwinia typographi</name>
    <dbReference type="NCBI Taxonomy" id="371042"/>
    <lineage>
        <taxon>Bacteria</taxon>
        <taxon>Pseudomonadati</taxon>
        <taxon>Pseudomonadota</taxon>
        <taxon>Gammaproteobacteria</taxon>
        <taxon>Enterobacterales</taxon>
        <taxon>Erwiniaceae</taxon>
        <taxon>Erwinia</taxon>
    </lineage>
</organism>
<name>A0A0A3Z0V1_9GAMM</name>
<protein>
    <submittedName>
        <fullName evidence="1">Uncharacterized protein</fullName>
    </submittedName>
</protein>
<reference evidence="1 2" key="1">
    <citation type="submission" date="2014-10" db="EMBL/GenBank/DDBJ databases">
        <title>Genome sequence of Erwinia typographi M043b.</title>
        <authorList>
            <person name="Chan K.-G."/>
            <person name="Tan W.-S."/>
        </authorList>
    </citation>
    <scope>NUCLEOTIDE SEQUENCE [LARGE SCALE GENOMIC DNA]</scope>
    <source>
        <strain evidence="1 2">M043b</strain>
    </source>
</reference>
<dbReference type="EMBL" id="JRUQ01000048">
    <property type="protein sequence ID" value="KGT91261.1"/>
    <property type="molecule type" value="Genomic_DNA"/>
</dbReference>